<comment type="caution">
    <text evidence="2">The sequence shown here is derived from an EMBL/GenBank/DDBJ whole genome shotgun (WGS) entry which is preliminary data.</text>
</comment>
<dbReference type="Gene3D" id="3.40.50.1820">
    <property type="entry name" value="alpha/beta hydrolase"/>
    <property type="match status" value="1"/>
</dbReference>
<dbReference type="PANTHER" id="PTHR36837:SF2">
    <property type="entry name" value="POLY(3-HYDROXYALKANOATE) POLYMERASE SUBUNIT PHAC"/>
    <property type="match status" value="1"/>
</dbReference>
<gene>
    <name evidence="2" type="ORF">D9X91_08430</name>
</gene>
<reference evidence="2 3" key="1">
    <citation type="submission" date="2018-10" db="EMBL/GenBank/DDBJ databases">
        <title>Falsibacillus sp. genome draft.</title>
        <authorList>
            <person name="Shi S."/>
        </authorList>
    </citation>
    <scope>NUCLEOTIDE SEQUENCE [LARGE SCALE GENOMIC DNA]</scope>
    <source>
        <strain evidence="2 3">GY 10110</strain>
    </source>
</reference>
<evidence type="ECO:0000313" key="3">
    <source>
        <dbReference type="Proteomes" id="UP000276770"/>
    </source>
</evidence>
<dbReference type="InterPro" id="IPR000073">
    <property type="entry name" value="AB_hydrolase_1"/>
</dbReference>
<dbReference type="PANTHER" id="PTHR36837">
    <property type="entry name" value="POLY(3-HYDROXYALKANOATE) POLYMERASE SUBUNIT PHAC"/>
    <property type="match status" value="1"/>
</dbReference>
<sequence>MVIGLVEEGYDVYLLDFGEPDGEDKDLGLEDYIFDYIDPAIDKVLQHSQSRTLSLMGFCLGGTLAAIYAAFKPYRVKNLILMVTPINFDAIDNYSQWQKALKNDEINFEELINMVGIIPANFVKAGMRLYTAPVYFSPYLALLNKAYDPEYREFWYRFNQWTNDHIPLTGAFLIDILNVFIKKNSLINGNLVLRTFPIQLSNIHSNIYMLNAKYDELVPTQLSYPLLELVSSPDKVFIEVEGGHASIIKKNIPPSLIDWLEKRSL</sequence>
<dbReference type="Proteomes" id="UP000276770">
    <property type="component" value="Unassembled WGS sequence"/>
</dbReference>
<keyword evidence="3" id="KW-1185">Reference proteome</keyword>
<proteinExistence type="predicted"/>
<organism evidence="2 3">
    <name type="scientific">Falsibacillus albus</name>
    <dbReference type="NCBI Taxonomy" id="2478915"/>
    <lineage>
        <taxon>Bacteria</taxon>
        <taxon>Bacillati</taxon>
        <taxon>Bacillota</taxon>
        <taxon>Bacilli</taxon>
        <taxon>Bacillales</taxon>
        <taxon>Bacillaceae</taxon>
        <taxon>Falsibacillus</taxon>
    </lineage>
</organism>
<keyword evidence="2" id="KW-0378">Hydrolase</keyword>
<dbReference type="GO" id="GO:0016787">
    <property type="term" value="F:hydrolase activity"/>
    <property type="evidence" value="ECO:0007669"/>
    <property type="project" value="UniProtKB-KW"/>
</dbReference>
<dbReference type="SUPFAM" id="SSF53474">
    <property type="entry name" value="alpha/beta-Hydrolases"/>
    <property type="match status" value="1"/>
</dbReference>
<evidence type="ECO:0000259" key="1">
    <source>
        <dbReference type="Pfam" id="PF00561"/>
    </source>
</evidence>
<dbReference type="InterPro" id="IPR029058">
    <property type="entry name" value="AB_hydrolase_fold"/>
</dbReference>
<accession>A0A3L7K0K1</accession>
<dbReference type="AlphaFoldDB" id="A0A3L7K0K1"/>
<protein>
    <submittedName>
        <fullName evidence="2">Alpha/beta fold hydrolase</fullName>
    </submittedName>
</protein>
<dbReference type="InterPro" id="IPR051321">
    <property type="entry name" value="PHA/PHB_synthase"/>
</dbReference>
<name>A0A3L7K0K1_9BACI</name>
<dbReference type="Pfam" id="PF00561">
    <property type="entry name" value="Abhydrolase_1"/>
    <property type="match status" value="1"/>
</dbReference>
<evidence type="ECO:0000313" key="2">
    <source>
        <dbReference type="EMBL" id="RLQ96300.1"/>
    </source>
</evidence>
<dbReference type="EMBL" id="RCVZ01000004">
    <property type="protein sequence ID" value="RLQ96300.1"/>
    <property type="molecule type" value="Genomic_DNA"/>
</dbReference>
<feature type="domain" description="AB hydrolase-1" evidence="1">
    <location>
        <begin position="4"/>
        <end position="249"/>
    </location>
</feature>